<dbReference type="GO" id="GO:0016798">
    <property type="term" value="F:hydrolase activity, acting on glycosyl bonds"/>
    <property type="evidence" value="ECO:0007669"/>
    <property type="project" value="InterPro"/>
</dbReference>
<organism evidence="13 14">
    <name type="scientific">Clupea harengus</name>
    <name type="common">Atlantic herring</name>
    <dbReference type="NCBI Taxonomy" id="7950"/>
    <lineage>
        <taxon>Eukaryota</taxon>
        <taxon>Metazoa</taxon>
        <taxon>Chordata</taxon>
        <taxon>Craniata</taxon>
        <taxon>Vertebrata</taxon>
        <taxon>Euteleostomi</taxon>
        <taxon>Actinopterygii</taxon>
        <taxon>Neopterygii</taxon>
        <taxon>Teleostei</taxon>
        <taxon>Clupei</taxon>
        <taxon>Clupeiformes</taxon>
        <taxon>Clupeoidei</taxon>
        <taxon>Clupeidae</taxon>
        <taxon>Clupea</taxon>
    </lineage>
</organism>
<name>A0A6P3W9M5_CLUHA</name>
<comment type="catalytic activity">
    <reaction evidence="9">
        <text>endohydrolysis of (1-&gt;4)-beta-D-glycosidic bonds of heparan sulfate chains in heparan sulfate proteoglycan.</text>
        <dbReference type="EC" id="3.2.1.166"/>
    </reaction>
</comment>
<dbReference type="InterPro" id="IPR005199">
    <property type="entry name" value="Glyco_hydro_79"/>
</dbReference>
<keyword evidence="4 12" id="KW-0732">Signal</keyword>
<dbReference type="EC" id="3.2.1.166" evidence="10"/>
<evidence type="ECO:0000256" key="3">
    <source>
        <dbReference type="ARBA" id="ARBA00022525"/>
    </source>
</evidence>
<evidence type="ECO:0000256" key="2">
    <source>
        <dbReference type="ARBA" id="ARBA00009800"/>
    </source>
</evidence>
<evidence type="ECO:0000256" key="10">
    <source>
        <dbReference type="ARBA" id="ARBA00039100"/>
    </source>
</evidence>
<accession>A0A6P3W9M5</accession>
<evidence type="ECO:0000313" key="13">
    <source>
        <dbReference type="Proteomes" id="UP000515152"/>
    </source>
</evidence>
<dbReference type="Proteomes" id="UP000515152">
    <property type="component" value="Chromosome 12"/>
</dbReference>
<dbReference type="GO" id="GO:0031012">
    <property type="term" value="C:extracellular matrix"/>
    <property type="evidence" value="ECO:0007669"/>
    <property type="project" value="TreeGrafter"/>
</dbReference>
<dbReference type="SUPFAM" id="SSF51445">
    <property type="entry name" value="(Trans)glycosidases"/>
    <property type="match status" value="1"/>
</dbReference>
<evidence type="ECO:0000256" key="6">
    <source>
        <dbReference type="ARBA" id="ARBA00022889"/>
    </source>
</evidence>
<evidence type="ECO:0000256" key="4">
    <source>
        <dbReference type="ARBA" id="ARBA00022729"/>
    </source>
</evidence>
<dbReference type="CTD" id="10855"/>
<protein>
    <recommendedName>
        <fullName evidence="11">Heparanase</fullName>
        <ecNumber evidence="10">3.2.1.166</ecNumber>
    </recommendedName>
</protein>
<dbReference type="KEGG" id="char:105909106"/>
<evidence type="ECO:0000256" key="12">
    <source>
        <dbReference type="SAM" id="SignalP"/>
    </source>
</evidence>
<keyword evidence="3" id="KW-0964">Secreted</keyword>
<feature type="chain" id="PRO_5028117372" description="Heparanase" evidence="12">
    <location>
        <begin position="27"/>
        <end position="544"/>
    </location>
</feature>
<evidence type="ECO:0000313" key="14">
    <source>
        <dbReference type="RefSeq" id="XP_012693154.2"/>
    </source>
</evidence>
<sequence>MGMNAVFMRFTAAWFLLVFHGPYVRPELFEKFYLEPVNLDVDTGRVVKRVNERFLSVAIDASLVAEEKFVYLLASPKLKTLSSALSPGFLRFGGTKQDFMTFNPRTYHQEYPRNSYGYLGDTCKRLTLPPLLEENLKKQWALQTLLLQQEELKGTYKNVRFTEYAVDLLHSFANCTGLDLIFGLNALLRTKGNSWNSQNAKMLLDYCESRQYNMSWELGNEPNSYQKKAGFRVDGYQLGLDFDHLRKILSKSKLYKSSGLYGPDISQPRDHRRDLLEGFLESGAEAINACTWHHYYVNGRDTSLEDFLDPDVLDMLATKTQEVLETVDLVSPGKRVWLGETSSAYGGGALGLSDTFAAGFMWLDKLGLGAKLGLDVVIRQVLIGSGTYHLVDNNLDPLPDYWLSVLYKKLVGPEVLNASVLSTLGPRRRLRVYCHCTNKKSANYKRGAFTLFALNLSKSTAKINLPSHLANSSAEAFVLEAPEAGEQGLLSRSVKLNGLVLKMVDDQTLPELQGVPLHTGDPLSLPGFSFAFYVLSQAQAAACH</sequence>
<dbReference type="PANTHER" id="PTHR46145">
    <property type="entry name" value="HEPARANASE"/>
    <property type="match status" value="1"/>
</dbReference>
<comment type="similarity">
    <text evidence="2">Belongs to the glycosyl hydrolase 79 family.</text>
</comment>
<evidence type="ECO:0000256" key="1">
    <source>
        <dbReference type="ARBA" id="ARBA00004613"/>
    </source>
</evidence>
<dbReference type="RefSeq" id="XP_012693154.2">
    <property type="nucleotide sequence ID" value="XM_012837700.3"/>
</dbReference>
<evidence type="ECO:0000256" key="7">
    <source>
        <dbReference type="ARBA" id="ARBA00023157"/>
    </source>
</evidence>
<gene>
    <name evidence="14" type="primary">hpse</name>
</gene>
<dbReference type="GO" id="GO:0007160">
    <property type="term" value="P:cell-matrix adhesion"/>
    <property type="evidence" value="ECO:0007669"/>
    <property type="project" value="TreeGrafter"/>
</dbReference>
<keyword evidence="13" id="KW-1185">Reference proteome</keyword>
<feature type="signal peptide" evidence="12">
    <location>
        <begin position="1"/>
        <end position="26"/>
    </location>
</feature>
<dbReference type="Pfam" id="PF03662">
    <property type="entry name" value="Glyco_hydro_79n"/>
    <property type="match status" value="1"/>
</dbReference>
<reference evidence="14" key="1">
    <citation type="submission" date="2025-08" db="UniProtKB">
        <authorList>
            <consortium name="RefSeq"/>
        </authorList>
    </citation>
    <scope>IDENTIFICATION</scope>
</reference>
<evidence type="ECO:0000256" key="5">
    <source>
        <dbReference type="ARBA" id="ARBA00022801"/>
    </source>
</evidence>
<dbReference type="GeneID" id="105909106"/>
<dbReference type="InterPro" id="IPR017853">
    <property type="entry name" value="GH"/>
</dbReference>
<keyword evidence="8" id="KW-0325">Glycoprotein</keyword>
<evidence type="ECO:0000256" key="8">
    <source>
        <dbReference type="ARBA" id="ARBA00023180"/>
    </source>
</evidence>
<dbReference type="Gene3D" id="3.20.20.80">
    <property type="entry name" value="Glycosidases"/>
    <property type="match status" value="1"/>
</dbReference>
<proteinExistence type="inferred from homology"/>
<comment type="subcellular location">
    <subcellularLocation>
        <location evidence="1">Secreted</location>
    </subcellularLocation>
</comment>
<keyword evidence="7" id="KW-1015">Disulfide bond</keyword>
<keyword evidence="5" id="KW-0378">Hydrolase</keyword>
<keyword evidence="6" id="KW-0130">Cell adhesion</keyword>
<dbReference type="AlphaFoldDB" id="A0A6P3W9M5"/>
<dbReference type="OrthoDB" id="726732at2759"/>
<dbReference type="GO" id="GO:0016020">
    <property type="term" value="C:membrane"/>
    <property type="evidence" value="ECO:0007669"/>
    <property type="project" value="InterPro"/>
</dbReference>
<dbReference type="GO" id="GO:0060055">
    <property type="term" value="P:angiogenesis involved in wound healing"/>
    <property type="evidence" value="ECO:0007669"/>
    <property type="project" value="TreeGrafter"/>
</dbReference>
<evidence type="ECO:0000256" key="11">
    <source>
        <dbReference type="ARBA" id="ARBA00040414"/>
    </source>
</evidence>
<dbReference type="PANTHER" id="PTHR46145:SF3">
    <property type="entry name" value="HEPARANASE"/>
    <property type="match status" value="1"/>
</dbReference>
<dbReference type="GO" id="GO:0005615">
    <property type="term" value="C:extracellular space"/>
    <property type="evidence" value="ECO:0007669"/>
    <property type="project" value="TreeGrafter"/>
</dbReference>
<evidence type="ECO:0000256" key="9">
    <source>
        <dbReference type="ARBA" id="ARBA00036917"/>
    </source>
</evidence>